<comment type="caution">
    <text evidence="1">The sequence shown here is derived from an EMBL/GenBank/DDBJ whole genome shotgun (WGS) entry which is preliminary data.</text>
</comment>
<name>X1JX79_9ZZZZ</name>
<proteinExistence type="predicted"/>
<sequence>INYRIVWEVAHRDLPQILPQLEVILQQLANGGY</sequence>
<evidence type="ECO:0000313" key="1">
    <source>
        <dbReference type="EMBL" id="GAH99346.1"/>
    </source>
</evidence>
<feature type="non-terminal residue" evidence="1">
    <location>
        <position position="1"/>
    </location>
</feature>
<protein>
    <submittedName>
        <fullName evidence="1">Uncharacterized protein</fullName>
    </submittedName>
</protein>
<dbReference type="AlphaFoldDB" id="X1JX79"/>
<accession>X1JX79</accession>
<reference evidence="1" key="1">
    <citation type="journal article" date="2014" name="Front. Microbiol.">
        <title>High frequency of phylogenetically diverse reductive dehalogenase-homologous genes in deep subseafloor sedimentary metagenomes.</title>
        <authorList>
            <person name="Kawai M."/>
            <person name="Futagami T."/>
            <person name="Toyoda A."/>
            <person name="Takaki Y."/>
            <person name="Nishi S."/>
            <person name="Hori S."/>
            <person name="Arai W."/>
            <person name="Tsubouchi T."/>
            <person name="Morono Y."/>
            <person name="Uchiyama I."/>
            <person name="Ito T."/>
            <person name="Fujiyama A."/>
            <person name="Inagaki F."/>
            <person name="Takami H."/>
        </authorList>
    </citation>
    <scope>NUCLEOTIDE SEQUENCE</scope>
    <source>
        <strain evidence="1">Expedition CK06-06</strain>
    </source>
</reference>
<dbReference type="EMBL" id="BARV01001712">
    <property type="protein sequence ID" value="GAH99346.1"/>
    <property type="molecule type" value="Genomic_DNA"/>
</dbReference>
<gene>
    <name evidence="1" type="ORF">S06H3_04788</name>
</gene>
<organism evidence="1">
    <name type="scientific">marine sediment metagenome</name>
    <dbReference type="NCBI Taxonomy" id="412755"/>
    <lineage>
        <taxon>unclassified sequences</taxon>
        <taxon>metagenomes</taxon>
        <taxon>ecological metagenomes</taxon>
    </lineage>
</organism>